<dbReference type="Gramene" id="OGLUM02G12280.1">
    <property type="protein sequence ID" value="OGLUM02G12280.1"/>
    <property type="gene ID" value="OGLUM02G12280"/>
</dbReference>
<proteinExistence type="predicted"/>
<dbReference type="HOGENOM" id="CLU_1290753_0_0_1"/>
<organism evidence="1">
    <name type="scientific">Oryza glumipatula</name>
    <dbReference type="NCBI Taxonomy" id="40148"/>
    <lineage>
        <taxon>Eukaryota</taxon>
        <taxon>Viridiplantae</taxon>
        <taxon>Streptophyta</taxon>
        <taxon>Embryophyta</taxon>
        <taxon>Tracheophyta</taxon>
        <taxon>Spermatophyta</taxon>
        <taxon>Magnoliopsida</taxon>
        <taxon>Liliopsida</taxon>
        <taxon>Poales</taxon>
        <taxon>Poaceae</taxon>
        <taxon>BOP clade</taxon>
        <taxon>Oryzoideae</taxon>
        <taxon>Oryzeae</taxon>
        <taxon>Oryzinae</taxon>
        <taxon>Oryza</taxon>
    </lineage>
</organism>
<keyword evidence="2" id="KW-1185">Reference proteome</keyword>
<protein>
    <submittedName>
        <fullName evidence="1">Uncharacterized protein</fullName>
    </submittedName>
</protein>
<accession>A0A0D9YQI7</accession>
<evidence type="ECO:0000313" key="1">
    <source>
        <dbReference type="EnsemblPlants" id="OGLUM02G12280.1"/>
    </source>
</evidence>
<evidence type="ECO:0000313" key="2">
    <source>
        <dbReference type="Proteomes" id="UP000026961"/>
    </source>
</evidence>
<dbReference type="EnsemblPlants" id="OGLUM02G12280.1">
    <property type="protein sequence ID" value="OGLUM02G12280.1"/>
    <property type="gene ID" value="OGLUM02G12280"/>
</dbReference>
<dbReference type="Proteomes" id="UP000026961">
    <property type="component" value="Chromosome 2"/>
</dbReference>
<reference evidence="1" key="2">
    <citation type="submission" date="2018-05" db="EMBL/GenBank/DDBJ databases">
        <title>OgluRS3 (Oryza glumaepatula Reference Sequence Version 3).</title>
        <authorList>
            <person name="Zhang J."/>
            <person name="Kudrna D."/>
            <person name="Lee S."/>
            <person name="Talag J."/>
            <person name="Welchert J."/>
            <person name="Wing R.A."/>
        </authorList>
    </citation>
    <scope>NUCLEOTIDE SEQUENCE [LARGE SCALE GENOMIC DNA]</scope>
</reference>
<reference evidence="1" key="1">
    <citation type="submission" date="2015-04" db="UniProtKB">
        <authorList>
            <consortium name="EnsemblPlants"/>
        </authorList>
    </citation>
    <scope>IDENTIFICATION</scope>
</reference>
<name>A0A0D9YQI7_9ORYZ</name>
<dbReference type="AlphaFoldDB" id="A0A0D9YQI7"/>
<sequence length="214" mass="23798">MVGRWDSSRPARRRHRWGRRRCRGSHILVVDGVIVGPTAAPVVGAADSALRATTIPPHHAASDSAPLRCRRLCTTTLPTPPHHPSPPLLFTMPDPVGRAVNSAPWHRRRLRWAAPSTLPQRHIMTANRVHVLAGGVGVHGHGAVPGQRSRPLLLLRHRRHSQCSLLVVPPRISGATLSADRLSPICSCTGENKERREERKKRDIFTYMWAHVLF</sequence>